<gene>
    <name evidence="1" type="ORF">VB146_17160</name>
</gene>
<protein>
    <submittedName>
        <fullName evidence="1">Uncharacterized protein</fullName>
    </submittedName>
</protein>
<dbReference type="EMBL" id="JAYFSO010000024">
    <property type="protein sequence ID" value="MEA5125544.1"/>
    <property type="molecule type" value="Genomic_DNA"/>
</dbReference>
<evidence type="ECO:0000313" key="1">
    <source>
        <dbReference type="EMBL" id="MEA5125544.1"/>
    </source>
</evidence>
<reference evidence="1 2" key="1">
    <citation type="submission" date="2023-12" db="EMBL/GenBank/DDBJ databases">
        <title>Genome sequencing of Xanthomonas floridensis.</title>
        <authorList>
            <person name="Greer S."/>
            <person name="Harrison J."/>
            <person name="Grant M."/>
            <person name="Vicente J."/>
            <person name="Studholme D."/>
        </authorList>
    </citation>
    <scope>NUCLEOTIDE SEQUENCE [LARGE SCALE GENOMIC DNA]</scope>
    <source>
        <strain evidence="1 2">WHRI 8848</strain>
    </source>
</reference>
<comment type="caution">
    <text evidence="1">The sequence shown here is derived from an EMBL/GenBank/DDBJ whole genome shotgun (WGS) entry which is preliminary data.</text>
</comment>
<name>A0ABU5Q243_9XANT</name>
<organism evidence="1 2">
    <name type="scientific">Xanthomonas floridensis</name>
    <dbReference type="NCBI Taxonomy" id="1843580"/>
    <lineage>
        <taxon>Bacteria</taxon>
        <taxon>Pseudomonadati</taxon>
        <taxon>Pseudomonadota</taxon>
        <taxon>Gammaproteobacteria</taxon>
        <taxon>Lysobacterales</taxon>
        <taxon>Lysobacteraceae</taxon>
        <taxon>Xanthomonas</taxon>
    </lineage>
</organism>
<keyword evidence="2" id="KW-1185">Reference proteome</keyword>
<accession>A0ABU5Q243</accession>
<evidence type="ECO:0000313" key="2">
    <source>
        <dbReference type="Proteomes" id="UP001303614"/>
    </source>
</evidence>
<dbReference type="Proteomes" id="UP001303614">
    <property type="component" value="Unassembled WGS sequence"/>
</dbReference>
<proteinExistence type="predicted"/>
<dbReference type="RefSeq" id="WP_153041944.1">
    <property type="nucleotide sequence ID" value="NZ_JAYFSN010000024.1"/>
</dbReference>
<sequence length="80" mass="8379">MVVSSECVSNAIRNKPVSATMHCRFATLEELAIDIAIIAIRMLPPASGPSGRASSPTRGGAICRHCGGLQHKGRPQHGMA</sequence>